<dbReference type="PANTHER" id="PTHR30153:SF2">
    <property type="entry name" value="REPLICATIVE DNA HELICASE"/>
    <property type="match status" value="1"/>
</dbReference>
<evidence type="ECO:0000313" key="3">
    <source>
        <dbReference type="Proteomes" id="UP000006901"/>
    </source>
</evidence>
<dbReference type="EMBL" id="CP001209">
    <property type="protein sequence ID" value="ACK75347.1"/>
    <property type="molecule type" value="Genomic_DNA"/>
</dbReference>
<accession>A0A0H3C3D2</accession>
<dbReference type="AlphaFoldDB" id="A0A0H3C3D2"/>
<dbReference type="SUPFAM" id="SSF52540">
    <property type="entry name" value="P-loop containing nucleoside triphosphate hydrolases"/>
    <property type="match status" value="1"/>
</dbReference>
<name>A0A0H3C3D2_BORBZ</name>
<dbReference type="GO" id="GO:0005829">
    <property type="term" value="C:cytosol"/>
    <property type="evidence" value="ECO:0007669"/>
    <property type="project" value="TreeGrafter"/>
</dbReference>
<dbReference type="GO" id="GO:0006260">
    <property type="term" value="P:DNA replication"/>
    <property type="evidence" value="ECO:0007669"/>
    <property type="project" value="InterPro"/>
</dbReference>
<keyword evidence="2" id="KW-0067">ATP-binding</keyword>
<feature type="domain" description="SF4 helicase" evidence="1">
    <location>
        <begin position="11"/>
        <end position="275"/>
    </location>
</feature>
<dbReference type="GO" id="GO:0003678">
    <property type="term" value="F:DNA helicase activity"/>
    <property type="evidence" value="ECO:0007669"/>
    <property type="project" value="InterPro"/>
</dbReference>
<dbReference type="PANTHER" id="PTHR30153">
    <property type="entry name" value="REPLICATIVE DNA HELICASE DNAB"/>
    <property type="match status" value="1"/>
</dbReference>
<proteinExistence type="predicted"/>
<dbReference type="KEGG" id="bbz:BbuZS7_G33"/>
<geneLocation type="plasmid" evidence="2 3">
    <name>ZS7_lp28-2</name>
</geneLocation>
<sequence length="275" mass="30913">MKVASLIRSTCENENLILRSGFRDLDAIIQGFRESNFVVIGARPSVGKTAFALNIAHNICLEQNLSVGWFTYEMTSKTVTRRLLSMNSGIEHNKLLDNISSLNKSELDAYHKSVSEVSNFSFWINSVWGTDIHELEDKARQMKLNHDVKIIFIDYINLIPVSQNNIPRFEQVAFLSRNIRSLALELGIPIIVVSQVSRSAEVVEPSLATLGESAALQWHADIVIFLHQERKKRKGRNTSKGNNTTKVKVIVAKNRNGYIGIANLGFTPKTIKFSN</sequence>
<dbReference type="Pfam" id="PF03796">
    <property type="entry name" value="DnaB_C"/>
    <property type="match status" value="1"/>
</dbReference>
<dbReference type="InterPro" id="IPR027417">
    <property type="entry name" value="P-loop_NTPase"/>
</dbReference>
<dbReference type="HOGENOM" id="CLU_005373_1_2_12"/>
<gene>
    <name evidence="2" type="ordered locus">BbuZS7_G33</name>
</gene>
<keyword evidence="2" id="KW-0547">Nucleotide-binding</keyword>
<dbReference type="Gene3D" id="3.40.50.300">
    <property type="entry name" value="P-loop containing nucleotide triphosphate hydrolases"/>
    <property type="match status" value="1"/>
</dbReference>
<dbReference type="PROSITE" id="PS51199">
    <property type="entry name" value="SF4_HELICASE"/>
    <property type="match status" value="1"/>
</dbReference>
<protein>
    <submittedName>
        <fullName evidence="2">Putative replicative helicase</fullName>
    </submittedName>
</protein>
<reference evidence="2 3" key="1">
    <citation type="journal article" date="2011" name="J. Bacteriol.">
        <title>Whole-genome sequences of thirteen isolates of Borrelia burgdorferi.</title>
        <authorList>
            <person name="Schutzer S.E."/>
            <person name="Fraser-Liggett C.M."/>
            <person name="Casjens S.R."/>
            <person name="Qiu W.G."/>
            <person name="Dunn J.J."/>
            <person name="Mongodin E.F."/>
            <person name="Luft B.J."/>
        </authorList>
    </citation>
    <scope>NUCLEOTIDE SEQUENCE [LARGE SCALE GENOMIC DNA]</scope>
    <source>
        <strain evidence="2 3">ZS7</strain>
        <plasmid evidence="2 3">ZS7_lp28-2</plasmid>
    </source>
</reference>
<dbReference type="RefSeq" id="WP_010890290.1">
    <property type="nucleotide sequence ID" value="NC_011779.1"/>
</dbReference>
<keyword evidence="2" id="KW-0378">Hydrolase</keyword>
<keyword evidence="2" id="KW-0347">Helicase</keyword>
<evidence type="ECO:0000259" key="1">
    <source>
        <dbReference type="PROSITE" id="PS51199"/>
    </source>
</evidence>
<dbReference type="Proteomes" id="UP000006901">
    <property type="component" value="Plasmid ZS7_lp28-2"/>
</dbReference>
<dbReference type="GO" id="GO:0005524">
    <property type="term" value="F:ATP binding"/>
    <property type="evidence" value="ECO:0007669"/>
    <property type="project" value="InterPro"/>
</dbReference>
<evidence type="ECO:0000313" key="2">
    <source>
        <dbReference type="EMBL" id="ACK75347.1"/>
    </source>
</evidence>
<dbReference type="InterPro" id="IPR007694">
    <property type="entry name" value="DNA_helicase_DnaB-like_C"/>
</dbReference>
<dbReference type="CDD" id="cd00984">
    <property type="entry name" value="DnaB_C"/>
    <property type="match status" value="1"/>
</dbReference>
<keyword evidence="2" id="KW-0614">Plasmid</keyword>
<organism evidence="2 3">
    <name type="scientific">Borreliella burgdorferi (strain ZS7)</name>
    <name type="common">Borrelia burgdorferi</name>
    <dbReference type="NCBI Taxonomy" id="445985"/>
    <lineage>
        <taxon>Bacteria</taxon>
        <taxon>Pseudomonadati</taxon>
        <taxon>Spirochaetota</taxon>
        <taxon>Spirochaetia</taxon>
        <taxon>Spirochaetales</taxon>
        <taxon>Borreliaceae</taxon>
        <taxon>Borreliella</taxon>
    </lineage>
</organism>